<dbReference type="InterPro" id="IPR000873">
    <property type="entry name" value="AMP-dep_synth/lig_dom"/>
</dbReference>
<keyword evidence="2 7" id="KW-0436">Ligase</keyword>
<dbReference type="GO" id="GO:0005524">
    <property type="term" value="F:ATP binding"/>
    <property type="evidence" value="ECO:0007669"/>
    <property type="project" value="UniProtKB-KW"/>
</dbReference>
<evidence type="ECO:0000259" key="5">
    <source>
        <dbReference type="Pfam" id="PF00501"/>
    </source>
</evidence>
<gene>
    <name evidence="7" type="ORF">C8D95_101556</name>
</gene>
<organism evidence="7 8">
    <name type="scientific">Silicimonas algicola</name>
    <dbReference type="NCBI Taxonomy" id="1826607"/>
    <lineage>
        <taxon>Bacteria</taxon>
        <taxon>Pseudomonadati</taxon>
        <taxon>Pseudomonadota</taxon>
        <taxon>Alphaproteobacteria</taxon>
        <taxon>Rhodobacterales</taxon>
        <taxon>Paracoccaceae</taxon>
    </lineage>
</organism>
<protein>
    <submittedName>
        <fullName evidence="7">4-coumarate--CoA ligase</fullName>
    </submittedName>
</protein>
<dbReference type="InterPro" id="IPR020845">
    <property type="entry name" value="AMP-binding_CS"/>
</dbReference>
<dbReference type="OrthoDB" id="9803968at2"/>
<comment type="caution">
    <text evidence="7">The sequence shown here is derived from an EMBL/GenBank/DDBJ whole genome shotgun (WGS) entry which is preliminary data.</text>
</comment>
<evidence type="ECO:0000256" key="1">
    <source>
        <dbReference type="ARBA" id="ARBA00006432"/>
    </source>
</evidence>
<evidence type="ECO:0000313" key="7">
    <source>
        <dbReference type="EMBL" id="PWK58741.1"/>
    </source>
</evidence>
<proteinExistence type="inferred from homology"/>
<keyword evidence="8" id="KW-1185">Reference proteome</keyword>
<dbReference type="Gene3D" id="3.30.300.30">
    <property type="match status" value="1"/>
</dbReference>
<comment type="similarity">
    <text evidence="1">Belongs to the ATP-dependent AMP-binding enzyme family.</text>
</comment>
<dbReference type="FunFam" id="3.40.50.12780:FF:000003">
    <property type="entry name" value="Long-chain-fatty-acid--CoA ligase FadD"/>
    <property type="match status" value="1"/>
</dbReference>
<dbReference type="AlphaFoldDB" id="A0A316GCR9"/>
<dbReference type="Gene3D" id="3.40.50.12780">
    <property type="entry name" value="N-terminal domain of ligase-like"/>
    <property type="match status" value="1"/>
</dbReference>
<sequence>MIFESRYPRIAPSDMTVTDRVFQGLESRPDETVIVCGVTGRSLTASALMDRIRRFAGGLEENGFARETVAIMSTNHPDYPVVFHGTAFAGGTVTTANPTYTARELNYQLTDSGASLLVVHPDFLATATEAAKGTGIRRILTLGDAEAEGATPIDAFLGAPRAAQAEVDLDTHVVALPYSSGTTGLPKGVMLSHRNISTNVDQSLGCLSVQPGEWTVAFLPFFHIYGQTLLMNVYLARGANIVTLPRFDLKRFLELVQEYRTPRIWGVPPVAIALAKHPTVDDYDLSSVKWVFSAAAPADETLMNAVRDRIGAQGVQAYGMTELSPISHVAAVEGAKPGAAGVAAPSTDCRIVDPETQKDRGPNEEGELWIRGPQVMRGYHNNPKATAETITEDGWLRTGDLGLIDNDGELWIRDRLKELIKYKGFQVAPAEVEAALLELPDVADCAVLGKRDDEAGEVPVAFVVRAPGSEASPDDIRAALDGRLVSYKIPAEVTFIDAIPKTASGKILRRQLRDR</sequence>
<dbReference type="CDD" id="cd05911">
    <property type="entry name" value="Firefly_Luc_like"/>
    <property type="match status" value="1"/>
</dbReference>
<dbReference type="EMBL" id="QGGV01000001">
    <property type="protein sequence ID" value="PWK58741.1"/>
    <property type="molecule type" value="Genomic_DNA"/>
</dbReference>
<dbReference type="GO" id="GO:0016405">
    <property type="term" value="F:CoA-ligase activity"/>
    <property type="evidence" value="ECO:0007669"/>
    <property type="project" value="TreeGrafter"/>
</dbReference>
<feature type="domain" description="AMP-dependent synthetase/ligase" evidence="5">
    <location>
        <begin position="26"/>
        <end position="380"/>
    </location>
</feature>
<dbReference type="Pfam" id="PF00501">
    <property type="entry name" value="AMP-binding"/>
    <property type="match status" value="1"/>
</dbReference>
<dbReference type="Proteomes" id="UP000245390">
    <property type="component" value="Unassembled WGS sequence"/>
</dbReference>
<reference evidence="7 8" key="1">
    <citation type="submission" date="2018-05" db="EMBL/GenBank/DDBJ databases">
        <title>Genomic Encyclopedia of Type Strains, Phase IV (KMG-IV): sequencing the most valuable type-strain genomes for metagenomic binning, comparative biology and taxonomic classification.</title>
        <authorList>
            <person name="Goeker M."/>
        </authorList>
    </citation>
    <scope>NUCLEOTIDE SEQUENCE [LARGE SCALE GENOMIC DNA]</scope>
    <source>
        <strain evidence="7 8">DSM 103371</strain>
    </source>
</reference>
<evidence type="ECO:0000259" key="6">
    <source>
        <dbReference type="Pfam" id="PF13193"/>
    </source>
</evidence>
<evidence type="ECO:0000256" key="4">
    <source>
        <dbReference type="ARBA" id="ARBA00022840"/>
    </source>
</evidence>
<evidence type="ECO:0000313" key="8">
    <source>
        <dbReference type="Proteomes" id="UP000245390"/>
    </source>
</evidence>
<dbReference type="FunFam" id="3.30.300.30:FF:000007">
    <property type="entry name" value="4-coumarate--CoA ligase 2"/>
    <property type="match status" value="1"/>
</dbReference>
<keyword evidence="4" id="KW-0067">ATP-binding</keyword>
<dbReference type="InterPro" id="IPR045851">
    <property type="entry name" value="AMP-bd_C_sf"/>
</dbReference>
<name>A0A316GCR9_9RHOB</name>
<dbReference type="PANTHER" id="PTHR24096">
    <property type="entry name" value="LONG-CHAIN-FATTY-ACID--COA LIGASE"/>
    <property type="match status" value="1"/>
</dbReference>
<evidence type="ECO:0000256" key="2">
    <source>
        <dbReference type="ARBA" id="ARBA00022598"/>
    </source>
</evidence>
<feature type="domain" description="AMP-binding enzyme C-terminal" evidence="6">
    <location>
        <begin position="431"/>
        <end position="506"/>
    </location>
</feature>
<dbReference type="SUPFAM" id="SSF56801">
    <property type="entry name" value="Acetyl-CoA synthetase-like"/>
    <property type="match status" value="1"/>
</dbReference>
<dbReference type="Pfam" id="PF13193">
    <property type="entry name" value="AMP-binding_C"/>
    <property type="match status" value="1"/>
</dbReference>
<dbReference type="PANTHER" id="PTHR24096:SF149">
    <property type="entry name" value="AMP-BINDING DOMAIN-CONTAINING PROTEIN-RELATED"/>
    <property type="match status" value="1"/>
</dbReference>
<accession>A0A316GCR9</accession>
<keyword evidence="3" id="KW-0547">Nucleotide-binding</keyword>
<dbReference type="RefSeq" id="WP_109757596.1">
    <property type="nucleotide sequence ID" value="NZ_CP034588.1"/>
</dbReference>
<dbReference type="InterPro" id="IPR025110">
    <property type="entry name" value="AMP-bd_C"/>
</dbReference>
<dbReference type="InterPro" id="IPR042099">
    <property type="entry name" value="ANL_N_sf"/>
</dbReference>
<dbReference type="PROSITE" id="PS00455">
    <property type="entry name" value="AMP_BINDING"/>
    <property type="match status" value="1"/>
</dbReference>
<evidence type="ECO:0000256" key="3">
    <source>
        <dbReference type="ARBA" id="ARBA00022741"/>
    </source>
</evidence>
<dbReference type="KEGG" id="salo:EF888_04215"/>